<dbReference type="InterPro" id="IPR023997">
    <property type="entry name" value="TonB-dep_OMP_SusC/RagA_CS"/>
</dbReference>
<dbReference type="InterPro" id="IPR036942">
    <property type="entry name" value="Beta-barrel_TonB_sf"/>
</dbReference>
<keyword evidence="3 7" id="KW-1134">Transmembrane beta strand</keyword>
<evidence type="ECO:0000256" key="1">
    <source>
        <dbReference type="ARBA" id="ARBA00004571"/>
    </source>
</evidence>
<dbReference type="EMBL" id="CP048113">
    <property type="protein sequence ID" value="QHS61047.1"/>
    <property type="molecule type" value="Genomic_DNA"/>
</dbReference>
<protein>
    <submittedName>
        <fullName evidence="10">SusC/RagA family TonB-linked outer membrane protein</fullName>
    </submittedName>
</protein>
<dbReference type="InterPro" id="IPR023996">
    <property type="entry name" value="TonB-dep_OMP_SusC/RagA"/>
</dbReference>
<evidence type="ECO:0000256" key="4">
    <source>
        <dbReference type="ARBA" id="ARBA00022692"/>
    </source>
</evidence>
<keyword evidence="6 7" id="KW-0998">Cell outer membrane</keyword>
<evidence type="ECO:0000256" key="6">
    <source>
        <dbReference type="ARBA" id="ARBA00023237"/>
    </source>
</evidence>
<feature type="chain" id="PRO_5025601344" evidence="8">
    <location>
        <begin position="29"/>
        <end position="1086"/>
    </location>
</feature>
<proteinExistence type="inferred from homology"/>
<dbReference type="RefSeq" id="WP_162332730.1">
    <property type="nucleotide sequence ID" value="NZ_CP048113.1"/>
</dbReference>
<dbReference type="Proteomes" id="UP000476411">
    <property type="component" value="Chromosome"/>
</dbReference>
<evidence type="ECO:0000259" key="9">
    <source>
        <dbReference type="Pfam" id="PF07715"/>
    </source>
</evidence>
<comment type="similarity">
    <text evidence="7">Belongs to the TonB-dependent receptor family.</text>
</comment>
<evidence type="ECO:0000313" key="11">
    <source>
        <dbReference type="Proteomes" id="UP000476411"/>
    </source>
</evidence>
<dbReference type="AlphaFoldDB" id="A0A6B9ZFZ7"/>
<dbReference type="KEGG" id="chih:GWR21_16005"/>
<sequence>MLISTPRSNLILRCLSVFMLFFSFAANAATGTDQTGKQKVTVVAKDLALGKVFKQIEKQTGLRFMYANEIIDVNEKVSVEFEKVALDEVLEELVGKKGVEWVYRDEMVTLKRRESVGNADVELLTISGKVLDVDGTPIPGATVIVKGTKHGTMTNGEGRFTLSGVEANAILVISHVRFGKKEALANSRVVNVSMDEKIDELNGPVIVGYQITSRRFYTGNVTSVKAEDIAKQPITDPLLALQGRVPGMTITQTTGVQGGPVRIQIRGQNSIAKGTQPLIIVDGIPYPGNISGLSSFGSMGGEISALNFINPADVESIDVLKDADATAIYGSRGANGVVLITTKKGKSGSAKLDINVSHGISRVSKMRELMDTKQYLQMRHEAFMNDKESPNIQNAPDLLIWDTTRYTDWQKMFIGGSANYTDAQMSVTGGNDIIQYLVGGNYHRETTVFPGDFSATNGGSHFSITGRSPNQKFSVGLTGSYSARKNNLPTANYGSFLDLPPNAPTLYDSNGNLNWENSTWSNPLAEILVSGITETNTKNLVSRLDMNYRVWRSISLKVSVGYNDININTFEGRPIAGYDPANQSWARASATYANTKKSSWILEPQVSISEKLGPGQLNGLIGGTLLGDNLSSLRTDASDITDDALIRNPASANFFYSYGTGSKYKYLSVFGRIGYELFSKYLLNLTTRRDGSSRFGPRERYNTFYAIGAGWIFSEESFFKEKLSFLSYGKLRASYGTTGNDQIGDYEYLDRYEYVQQSYQGMKGLRVIGMFNPDYKWELTRKAELGIETSFLKDRVSLSISYYRNRSTDQLIGYPQPSMVGVDFITGNLPAVLENKGVEASFVTKNIRNENFEWSTAFNFSRSRNKLVSYEGNGGLFALEGGSLSEVLVFNVMGVNPATGDYLFKGIDGKAVEFSQAVPNNKIDIAPNFFGGIQNTVRIGNFNIDFLFQYVKQNGLNSLYNVMWTPGTIRNQPLDALKRWKNIGDVSERQRFSQNGFITDPYQRVVTTSDMAYIDASFLRCKNLAISWQIPEIVRRKIGVNKGRLYIQCQNLFTISNYPGWDPETQSVYSLPPLRVVTAGIQLSIN</sequence>
<feature type="domain" description="TonB-dependent receptor plug" evidence="9">
    <location>
        <begin position="217"/>
        <end position="337"/>
    </location>
</feature>
<dbReference type="SUPFAM" id="SSF56935">
    <property type="entry name" value="Porins"/>
    <property type="match status" value="1"/>
</dbReference>
<reference evidence="10 11" key="1">
    <citation type="submission" date="2020-01" db="EMBL/GenBank/DDBJ databases">
        <title>Complete genome sequence of Chitinophaga sp. H33E-04 isolated from quinoa roots.</title>
        <authorList>
            <person name="Weon H.-Y."/>
            <person name="Lee S.A."/>
        </authorList>
    </citation>
    <scope>NUCLEOTIDE SEQUENCE [LARGE SCALE GENOMIC DNA]</scope>
    <source>
        <strain evidence="10 11">H33E-04</strain>
    </source>
</reference>
<comment type="subcellular location">
    <subcellularLocation>
        <location evidence="1 7">Cell outer membrane</location>
        <topology evidence="1 7">Multi-pass membrane protein</topology>
    </subcellularLocation>
</comment>
<evidence type="ECO:0000256" key="3">
    <source>
        <dbReference type="ARBA" id="ARBA00022452"/>
    </source>
</evidence>
<accession>A0A6B9ZFZ7</accession>
<keyword evidence="11" id="KW-1185">Reference proteome</keyword>
<evidence type="ECO:0000256" key="2">
    <source>
        <dbReference type="ARBA" id="ARBA00022448"/>
    </source>
</evidence>
<dbReference type="GO" id="GO:0009279">
    <property type="term" value="C:cell outer membrane"/>
    <property type="evidence" value="ECO:0007669"/>
    <property type="project" value="UniProtKB-SubCell"/>
</dbReference>
<keyword evidence="8" id="KW-0732">Signal</keyword>
<dbReference type="InterPro" id="IPR008969">
    <property type="entry name" value="CarboxyPept-like_regulatory"/>
</dbReference>
<keyword evidence="5 7" id="KW-0472">Membrane</keyword>
<dbReference type="SUPFAM" id="SSF49464">
    <property type="entry name" value="Carboxypeptidase regulatory domain-like"/>
    <property type="match status" value="1"/>
</dbReference>
<evidence type="ECO:0000256" key="7">
    <source>
        <dbReference type="PROSITE-ProRule" id="PRU01360"/>
    </source>
</evidence>
<dbReference type="NCBIfam" id="TIGR04057">
    <property type="entry name" value="SusC_RagA_signa"/>
    <property type="match status" value="1"/>
</dbReference>
<keyword evidence="4 7" id="KW-0812">Transmembrane</keyword>
<dbReference type="InterPro" id="IPR039426">
    <property type="entry name" value="TonB-dep_rcpt-like"/>
</dbReference>
<dbReference type="Pfam" id="PF07715">
    <property type="entry name" value="Plug"/>
    <property type="match status" value="1"/>
</dbReference>
<dbReference type="InterPro" id="IPR012910">
    <property type="entry name" value="Plug_dom"/>
</dbReference>
<dbReference type="Pfam" id="PF13715">
    <property type="entry name" value="CarbopepD_reg_2"/>
    <property type="match status" value="1"/>
</dbReference>
<evidence type="ECO:0000256" key="5">
    <source>
        <dbReference type="ARBA" id="ARBA00023136"/>
    </source>
</evidence>
<dbReference type="InterPro" id="IPR037066">
    <property type="entry name" value="Plug_dom_sf"/>
</dbReference>
<dbReference type="Gene3D" id="2.40.170.20">
    <property type="entry name" value="TonB-dependent receptor, beta-barrel domain"/>
    <property type="match status" value="1"/>
</dbReference>
<organism evidence="10 11">
    <name type="scientific">Chitinophaga agri</name>
    <dbReference type="NCBI Taxonomy" id="2703787"/>
    <lineage>
        <taxon>Bacteria</taxon>
        <taxon>Pseudomonadati</taxon>
        <taxon>Bacteroidota</taxon>
        <taxon>Chitinophagia</taxon>
        <taxon>Chitinophagales</taxon>
        <taxon>Chitinophagaceae</taxon>
        <taxon>Chitinophaga</taxon>
    </lineage>
</organism>
<gene>
    <name evidence="10" type="ORF">GWR21_16005</name>
</gene>
<evidence type="ECO:0000256" key="8">
    <source>
        <dbReference type="SAM" id="SignalP"/>
    </source>
</evidence>
<name>A0A6B9ZFZ7_9BACT</name>
<dbReference type="NCBIfam" id="TIGR04056">
    <property type="entry name" value="OMP_RagA_SusC"/>
    <property type="match status" value="1"/>
</dbReference>
<dbReference type="Gene3D" id="2.60.40.1120">
    <property type="entry name" value="Carboxypeptidase-like, regulatory domain"/>
    <property type="match status" value="1"/>
</dbReference>
<dbReference type="PROSITE" id="PS52016">
    <property type="entry name" value="TONB_DEPENDENT_REC_3"/>
    <property type="match status" value="1"/>
</dbReference>
<keyword evidence="2 7" id="KW-0813">Transport</keyword>
<dbReference type="Gene3D" id="2.170.130.10">
    <property type="entry name" value="TonB-dependent receptor, plug domain"/>
    <property type="match status" value="1"/>
</dbReference>
<evidence type="ECO:0000313" key="10">
    <source>
        <dbReference type="EMBL" id="QHS61047.1"/>
    </source>
</evidence>
<feature type="signal peptide" evidence="8">
    <location>
        <begin position="1"/>
        <end position="28"/>
    </location>
</feature>